<keyword evidence="4 7" id="KW-0227">DNA damage</keyword>
<dbReference type="InterPro" id="IPR005122">
    <property type="entry name" value="Uracil-DNA_glycosylase-like"/>
</dbReference>
<keyword evidence="5 7" id="KW-0378">Hydrolase</keyword>
<evidence type="ECO:0000256" key="5">
    <source>
        <dbReference type="ARBA" id="ARBA00022801"/>
    </source>
</evidence>
<evidence type="ECO:0000256" key="6">
    <source>
        <dbReference type="ARBA" id="ARBA00023204"/>
    </source>
</evidence>
<dbReference type="SUPFAM" id="SSF52141">
    <property type="entry name" value="Uracil-DNA glycosylase-like"/>
    <property type="match status" value="1"/>
</dbReference>
<keyword evidence="12" id="KW-1185">Reference proteome</keyword>
<keyword evidence="7" id="KW-0539">Nucleus</keyword>
<evidence type="ECO:0000256" key="7">
    <source>
        <dbReference type="HAMAP-Rule" id="MF_03166"/>
    </source>
</evidence>
<accession>A0A196SKA7</accession>
<dbReference type="SMART" id="SM00986">
    <property type="entry name" value="UDG"/>
    <property type="match status" value="1"/>
</dbReference>
<dbReference type="CDD" id="cd10027">
    <property type="entry name" value="UDG-F1-like"/>
    <property type="match status" value="1"/>
</dbReference>
<dbReference type="PROSITE" id="PS00130">
    <property type="entry name" value="U_DNA_GLYCOSYLASE"/>
    <property type="match status" value="1"/>
</dbReference>
<name>A0A196SKA7_BLAHN</name>
<evidence type="ECO:0000256" key="9">
    <source>
        <dbReference type="RuleBase" id="RU003780"/>
    </source>
</evidence>
<proteinExistence type="inferred from homology"/>
<dbReference type="Gene3D" id="3.40.470.10">
    <property type="entry name" value="Uracil-DNA glycosylase-like domain"/>
    <property type="match status" value="1"/>
</dbReference>
<comment type="similarity">
    <text evidence="2 7 9">Belongs to the uracil-DNA glycosylase (UDG) superfamily. UNG family.</text>
</comment>
<keyword evidence="6 7" id="KW-0234">DNA repair</keyword>
<dbReference type="GO" id="GO:0004844">
    <property type="term" value="F:uracil DNA N-glycosylase activity"/>
    <property type="evidence" value="ECO:0007669"/>
    <property type="project" value="UniProtKB-UniRule"/>
</dbReference>
<reference evidence="11 12" key="1">
    <citation type="submission" date="2016-05" db="EMBL/GenBank/DDBJ databases">
        <title>Nuclear genome of Blastocystis sp. subtype 1 NandII.</title>
        <authorList>
            <person name="Gentekaki E."/>
            <person name="Curtis B."/>
            <person name="Stairs C."/>
            <person name="Eme L."/>
            <person name="Herman E."/>
            <person name="Klimes V."/>
            <person name="Arias M.C."/>
            <person name="Elias M."/>
            <person name="Hilliou F."/>
            <person name="Klute M."/>
            <person name="Malik S.-B."/>
            <person name="Pightling A."/>
            <person name="Rachubinski R."/>
            <person name="Salas D."/>
            <person name="Schlacht A."/>
            <person name="Suga H."/>
            <person name="Archibald J."/>
            <person name="Ball S.G."/>
            <person name="Clark G."/>
            <person name="Dacks J."/>
            <person name="Van Der Giezen M."/>
            <person name="Tsaousis A."/>
            <person name="Roger A."/>
        </authorList>
    </citation>
    <scope>NUCLEOTIDE SEQUENCE [LARGE SCALE GENOMIC DNA]</scope>
    <source>
        <strain evidence="12">ATCC 50177 / NandII</strain>
    </source>
</reference>
<comment type="catalytic activity">
    <reaction evidence="1 7 9">
        <text>Hydrolyzes single-stranded DNA or mismatched double-stranded DNA and polynucleotides, releasing free uracil.</text>
        <dbReference type="EC" id="3.2.2.27"/>
    </reaction>
</comment>
<feature type="domain" description="Uracil-DNA glycosylase-like" evidence="10">
    <location>
        <begin position="114"/>
        <end position="276"/>
    </location>
</feature>
<dbReference type="EC" id="3.2.2.27" evidence="3 7"/>
<protein>
    <recommendedName>
        <fullName evidence="3 7">Uracil-DNA glycosylase</fullName>
        <shortName evidence="7">UDG</shortName>
        <ecNumber evidence="3 7">3.2.2.27</ecNumber>
    </recommendedName>
</protein>
<dbReference type="STRING" id="478820.A0A196SKA7"/>
<feature type="active site" description="Proton acceptor" evidence="7 8">
    <location>
        <position position="129"/>
    </location>
</feature>
<keyword evidence="7" id="KW-0496">Mitochondrion</keyword>
<dbReference type="NCBIfam" id="TIGR00628">
    <property type="entry name" value="ung"/>
    <property type="match status" value="1"/>
</dbReference>
<dbReference type="NCBIfam" id="NF003588">
    <property type="entry name" value="PRK05254.1-1"/>
    <property type="match status" value="1"/>
</dbReference>
<gene>
    <name evidence="11" type="ORF">AV274_0787</name>
</gene>
<dbReference type="InterPro" id="IPR036895">
    <property type="entry name" value="Uracil-DNA_glycosylase-like_sf"/>
</dbReference>
<sequence length="290" mass="32907">MKRAAQKTMDSFFKAAGSSPKMAKRSEAVFQQDLEKHIVSDPPFKQSTPKPVEIKPQTSWIGEFHSGVPGYWGTFIDKEATKPYFKKLLKFLQAEEKSGQKIFPPRQDVFNAFTHCQWENVKVVIIGQDPYHDDNQAHGMCFSVNRGVAIPPSLRNIYQEIKNDLGIEPPKHGNLLHWADQGVLLLNTVLTVRAHKANSHAKQGWETFTDAVIEEINSKKSNVVFLLWGNPAQKKGKIVDRTKHYVLESVHPSPLSAFKGATFFNHHHFSLANAYLKEHGMEPIDWKVDP</sequence>
<organism evidence="11 12">
    <name type="scientific">Blastocystis sp. subtype 1 (strain ATCC 50177 / NandII)</name>
    <dbReference type="NCBI Taxonomy" id="478820"/>
    <lineage>
        <taxon>Eukaryota</taxon>
        <taxon>Sar</taxon>
        <taxon>Stramenopiles</taxon>
        <taxon>Bigyra</taxon>
        <taxon>Opalozoa</taxon>
        <taxon>Opalinata</taxon>
        <taxon>Blastocystidae</taxon>
        <taxon>Blastocystis</taxon>
    </lineage>
</organism>
<evidence type="ECO:0000256" key="3">
    <source>
        <dbReference type="ARBA" id="ARBA00012030"/>
    </source>
</evidence>
<evidence type="ECO:0000256" key="2">
    <source>
        <dbReference type="ARBA" id="ARBA00008184"/>
    </source>
</evidence>
<comment type="subcellular location">
    <subcellularLocation>
        <location evidence="7">Mitochondrion</location>
    </subcellularLocation>
    <subcellularLocation>
        <location evidence="7">Nucleus</location>
    </subcellularLocation>
</comment>
<dbReference type="Pfam" id="PF03167">
    <property type="entry name" value="UDG"/>
    <property type="match status" value="1"/>
</dbReference>
<evidence type="ECO:0000256" key="4">
    <source>
        <dbReference type="ARBA" id="ARBA00022763"/>
    </source>
</evidence>
<comment type="function">
    <text evidence="7 9">Excises uracil residues from the DNA which can arise as a result of misincorporation of dUMP residues by DNA polymerase or due to deamination of cytosine.</text>
</comment>
<dbReference type="PANTHER" id="PTHR11264">
    <property type="entry name" value="URACIL-DNA GLYCOSYLASE"/>
    <property type="match status" value="1"/>
</dbReference>
<dbReference type="AlphaFoldDB" id="A0A196SKA7"/>
<dbReference type="NCBIfam" id="NF003589">
    <property type="entry name" value="PRK05254.1-2"/>
    <property type="match status" value="1"/>
</dbReference>
<evidence type="ECO:0000256" key="8">
    <source>
        <dbReference type="PROSITE-ProRule" id="PRU10072"/>
    </source>
</evidence>
<dbReference type="HAMAP" id="MF_00148">
    <property type="entry name" value="UDG"/>
    <property type="match status" value="1"/>
</dbReference>
<dbReference type="GO" id="GO:0005739">
    <property type="term" value="C:mitochondrion"/>
    <property type="evidence" value="ECO:0007669"/>
    <property type="project" value="UniProtKB-SubCell"/>
</dbReference>
<dbReference type="Proteomes" id="UP000078348">
    <property type="component" value="Unassembled WGS sequence"/>
</dbReference>
<comment type="caution">
    <text evidence="11">The sequence shown here is derived from an EMBL/GenBank/DDBJ whole genome shotgun (WGS) entry which is preliminary data.</text>
</comment>
<evidence type="ECO:0000256" key="1">
    <source>
        <dbReference type="ARBA" id="ARBA00001400"/>
    </source>
</evidence>
<dbReference type="EMBL" id="LXWW01000028">
    <property type="protein sequence ID" value="OAO17490.1"/>
    <property type="molecule type" value="Genomic_DNA"/>
</dbReference>
<dbReference type="InterPro" id="IPR002043">
    <property type="entry name" value="UDG_fam1"/>
</dbReference>
<evidence type="ECO:0000313" key="11">
    <source>
        <dbReference type="EMBL" id="OAO17490.1"/>
    </source>
</evidence>
<evidence type="ECO:0000313" key="12">
    <source>
        <dbReference type="Proteomes" id="UP000078348"/>
    </source>
</evidence>
<dbReference type="PANTHER" id="PTHR11264:SF0">
    <property type="entry name" value="URACIL-DNA GLYCOSYLASE"/>
    <property type="match status" value="1"/>
</dbReference>
<evidence type="ECO:0000259" key="10">
    <source>
        <dbReference type="SMART" id="SM00986"/>
    </source>
</evidence>
<dbReference type="InterPro" id="IPR018085">
    <property type="entry name" value="Ura-DNA_Glyclase_AS"/>
</dbReference>
<dbReference type="GO" id="GO:0097510">
    <property type="term" value="P:base-excision repair, AP site formation via deaminated base removal"/>
    <property type="evidence" value="ECO:0007669"/>
    <property type="project" value="TreeGrafter"/>
</dbReference>
<dbReference type="GO" id="GO:0005634">
    <property type="term" value="C:nucleus"/>
    <property type="evidence" value="ECO:0007669"/>
    <property type="project" value="UniProtKB-SubCell"/>
</dbReference>
<dbReference type="SMART" id="SM00987">
    <property type="entry name" value="UreE_C"/>
    <property type="match status" value="1"/>
</dbReference>
<dbReference type="OrthoDB" id="10031947at2759"/>
<dbReference type="FunFam" id="3.40.470.10:FF:000001">
    <property type="entry name" value="Uracil-DNA glycosylase"/>
    <property type="match status" value="1"/>
</dbReference>
<dbReference type="NCBIfam" id="NF003591">
    <property type="entry name" value="PRK05254.1-4"/>
    <property type="match status" value="1"/>
</dbReference>
<dbReference type="NCBIfam" id="NF003592">
    <property type="entry name" value="PRK05254.1-5"/>
    <property type="match status" value="1"/>
</dbReference>